<dbReference type="EMBL" id="JARKIE010000018">
    <property type="protein sequence ID" value="KAJ7701109.1"/>
    <property type="molecule type" value="Genomic_DNA"/>
</dbReference>
<protein>
    <submittedName>
        <fullName evidence="2">Uncharacterized protein</fullName>
    </submittedName>
</protein>
<keyword evidence="3" id="KW-1185">Reference proteome</keyword>
<feature type="compositionally biased region" description="Basic and acidic residues" evidence="1">
    <location>
        <begin position="204"/>
        <end position="222"/>
    </location>
</feature>
<evidence type="ECO:0000256" key="1">
    <source>
        <dbReference type="SAM" id="MobiDB-lite"/>
    </source>
</evidence>
<name>A0AAD7DW28_MYCRO</name>
<evidence type="ECO:0000313" key="3">
    <source>
        <dbReference type="Proteomes" id="UP001221757"/>
    </source>
</evidence>
<feature type="region of interest" description="Disordered" evidence="1">
    <location>
        <begin position="204"/>
        <end position="293"/>
    </location>
</feature>
<feature type="compositionally biased region" description="Basic and acidic residues" evidence="1">
    <location>
        <begin position="229"/>
        <end position="246"/>
    </location>
</feature>
<organism evidence="2 3">
    <name type="scientific">Mycena rosella</name>
    <name type="common">Pink bonnet</name>
    <name type="synonym">Agaricus rosellus</name>
    <dbReference type="NCBI Taxonomy" id="1033263"/>
    <lineage>
        <taxon>Eukaryota</taxon>
        <taxon>Fungi</taxon>
        <taxon>Dikarya</taxon>
        <taxon>Basidiomycota</taxon>
        <taxon>Agaricomycotina</taxon>
        <taxon>Agaricomycetes</taxon>
        <taxon>Agaricomycetidae</taxon>
        <taxon>Agaricales</taxon>
        <taxon>Marasmiineae</taxon>
        <taxon>Mycenaceae</taxon>
        <taxon>Mycena</taxon>
    </lineage>
</organism>
<proteinExistence type="predicted"/>
<sequence>MTTVEDTVVNGLFDVECKYIAGHLGRVPVSQDNVWERKLKNGREWTEELIIPLFWGHKCRQGVEPYVKKGVLRMQTLFTGSIMYNIKTPSSTIRGMLECAREAVRAVRGQYGQRIGWERSRGPRRGCGKRSARSGSGRHGDGVLACTWYGGSRTQCRRAVRGLGKQKKCRTVAHAKRGVYCFLGLERGDWRECSEGYRTWEAKRRPTEDGTGRKERLCKAQEARNNGRAGERERGGGSEKGCEYNKGKQNSSFGRVDGFADATSSVGRARTTRRMPTSGAARVHAGARADERGYSADDISFALGHWRPQYISDSGTSSTS</sequence>
<dbReference type="AlphaFoldDB" id="A0AAD7DW28"/>
<gene>
    <name evidence="2" type="ORF">B0H17DRAFT_1128401</name>
</gene>
<reference evidence="2" key="1">
    <citation type="submission" date="2023-03" db="EMBL/GenBank/DDBJ databases">
        <title>Massive genome expansion in bonnet fungi (Mycena s.s.) driven by repeated elements and novel gene families across ecological guilds.</title>
        <authorList>
            <consortium name="Lawrence Berkeley National Laboratory"/>
            <person name="Harder C.B."/>
            <person name="Miyauchi S."/>
            <person name="Viragh M."/>
            <person name="Kuo A."/>
            <person name="Thoen E."/>
            <person name="Andreopoulos B."/>
            <person name="Lu D."/>
            <person name="Skrede I."/>
            <person name="Drula E."/>
            <person name="Henrissat B."/>
            <person name="Morin E."/>
            <person name="Kohler A."/>
            <person name="Barry K."/>
            <person name="LaButti K."/>
            <person name="Morin E."/>
            <person name="Salamov A."/>
            <person name="Lipzen A."/>
            <person name="Mereny Z."/>
            <person name="Hegedus B."/>
            <person name="Baldrian P."/>
            <person name="Stursova M."/>
            <person name="Weitz H."/>
            <person name="Taylor A."/>
            <person name="Grigoriev I.V."/>
            <person name="Nagy L.G."/>
            <person name="Martin F."/>
            <person name="Kauserud H."/>
        </authorList>
    </citation>
    <scope>NUCLEOTIDE SEQUENCE</scope>
    <source>
        <strain evidence="2">CBHHK067</strain>
    </source>
</reference>
<dbReference type="Proteomes" id="UP001221757">
    <property type="component" value="Unassembled WGS sequence"/>
</dbReference>
<comment type="caution">
    <text evidence="2">The sequence shown here is derived from an EMBL/GenBank/DDBJ whole genome shotgun (WGS) entry which is preliminary data.</text>
</comment>
<evidence type="ECO:0000313" key="2">
    <source>
        <dbReference type="EMBL" id="KAJ7701109.1"/>
    </source>
</evidence>
<accession>A0AAD7DW28</accession>